<evidence type="ECO:0000313" key="11">
    <source>
        <dbReference type="Proteomes" id="UP001305702"/>
    </source>
</evidence>
<dbReference type="InterPro" id="IPR046953">
    <property type="entry name" value="Spore_GerAC-like_C"/>
</dbReference>
<evidence type="ECO:0000256" key="3">
    <source>
        <dbReference type="ARBA" id="ARBA00022544"/>
    </source>
</evidence>
<dbReference type="InterPro" id="IPR008844">
    <property type="entry name" value="Spore_GerAC-like"/>
</dbReference>
<keyword evidence="5" id="KW-0472">Membrane</keyword>
<dbReference type="GO" id="GO:0016020">
    <property type="term" value="C:membrane"/>
    <property type="evidence" value="ECO:0007669"/>
    <property type="project" value="UniProtKB-SubCell"/>
</dbReference>
<dbReference type="PANTHER" id="PTHR35789:SF1">
    <property type="entry name" value="SPORE GERMINATION PROTEIN B3"/>
    <property type="match status" value="1"/>
</dbReference>
<proteinExistence type="inferred from homology"/>
<dbReference type="RefSeq" id="WP_315606601.1">
    <property type="nucleotide sequence ID" value="NZ_CP130318.1"/>
</dbReference>
<keyword evidence="7" id="KW-0449">Lipoprotein</keyword>
<dbReference type="Gene3D" id="3.30.300.210">
    <property type="entry name" value="Nutrient germinant receptor protein C, domain 3"/>
    <property type="match status" value="1"/>
</dbReference>
<evidence type="ECO:0000256" key="7">
    <source>
        <dbReference type="ARBA" id="ARBA00023288"/>
    </source>
</evidence>
<evidence type="ECO:0000256" key="6">
    <source>
        <dbReference type="ARBA" id="ARBA00023139"/>
    </source>
</evidence>
<sequence>MTKAILVFLSLVLLTGCWDQMPLRKLRMVDMVGLDLGENDRGVVLENVVTRLKKAGQGEGEPQSETTEFKNSSVLEAVGQSEYVESGPFININTRLYLMSDRFAMHDPVKELAFLLRAPYTIINSPVVIFEGSVTQLFKKGQTDTESLIEFVRLLDKNRILRNVSMMKLILSKADPLEDLALPLLGPSDSGVKLRGALLFRQGRSTGRKLDDDQVRMLALLSGVYQGRQRFTGKLAESDIGEHSMQDLPNSVPYGFSVKRGNTKIQISPRSDGMPNITLQIRLQLNAFYLGQEVQSIKADYVSQMEKALSKHLENKAMQTIENLQKANCDVLGIGNQIKAYHPNIWKSLDWRKDYSKLTIEPVFHVKILNPEEI</sequence>
<evidence type="ECO:0000256" key="4">
    <source>
        <dbReference type="ARBA" id="ARBA00022729"/>
    </source>
</evidence>
<evidence type="ECO:0000256" key="2">
    <source>
        <dbReference type="ARBA" id="ARBA00007886"/>
    </source>
</evidence>
<evidence type="ECO:0000259" key="9">
    <source>
        <dbReference type="Pfam" id="PF25198"/>
    </source>
</evidence>
<dbReference type="Proteomes" id="UP001305702">
    <property type="component" value="Chromosome"/>
</dbReference>
<feature type="domain" description="Spore germination GerAC-like C-terminal" evidence="8">
    <location>
        <begin position="196"/>
        <end position="370"/>
    </location>
</feature>
<dbReference type="PANTHER" id="PTHR35789">
    <property type="entry name" value="SPORE GERMINATION PROTEIN B3"/>
    <property type="match status" value="1"/>
</dbReference>
<dbReference type="Pfam" id="PF25198">
    <property type="entry name" value="Spore_GerAC_N"/>
    <property type="match status" value="1"/>
</dbReference>
<keyword evidence="4" id="KW-0732">Signal</keyword>
<comment type="subcellular location">
    <subcellularLocation>
        <location evidence="1">Membrane</location>
        <topology evidence="1">Lipid-anchor</topology>
    </subcellularLocation>
</comment>
<dbReference type="GO" id="GO:0009847">
    <property type="term" value="P:spore germination"/>
    <property type="evidence" value="ECO:0007669"/>
    <property type="project" value="InterPro"/>
</dbReference>
<name>A0AA96RG93_9BACL</name>
<dbReference type="InterPro" id="IPR038501">
    <property type="entry name" value="Spore_GerAC_C_sf"/>
</dbReference>
<comment type="similarity">
    <text evidence="2">Belongs to the GerABKC lipoprotein family.</text>
</comment>
<dbReference type="EMBL" id="CP130318">
    <property type="protein sequence ID" value="WNQ12822.1"/>
    <property type="molecule type" value="Genomic_DNA"/>
</dbReference>
<dbReference type="KEGG" id="paun:MJA45_07255"/>
<evidence type="ECO:0000259" key="8">
    <source>
        <dbReference type="Pfam" id="PF05504"/>
    </source>
</evidence>
<keyword evidence="11" id="KW-1185">Reference proteome</keyword>
<dbReference type="Pfam" id="PF05504">
    <property type="entry name" value="Spore_GerAC"/>
    <property type="match status" value="1"/>
</dbReference>
<feature type="domain" description="Spore germination protein N-terminal" evidence="9">
    <location>
        <begin position="19"/>
        <end position="185"/>
    </location>
</feature>
<reference evidence="10 11" key="1">
    <citation type="submission" date="2022-02" db="EMBL/GenBank/DDBJ databases">
        <title>Paenibacillus sp. MBLB1776 Whole Genome Shotgun Sequencing.</title>
        <authorList>
            <person name="Hwang C.Y."/>
            <person name="Cho E.-S."/>
            <person name="Seo M.-J."/>
        </authorList>
    </citation>
    <scope>NUCLEOTIDE SEQUENCE [LARGE SCALE GENOMIC DNA]</scope>
    <source>
        <strain evidence="10 11">MBLB1776</strain>
    </source>
</reference>
<keyword evidence="3" id="KW-0309">Germination</keyword>
<organism evidence="10 11">
    <name type="scientific">Paenibacillus aurantius</name>
    <dbReference type="NCBI Taxonomy" id="2918900"/>
    <lineage>
        <taxon>Bacteria</taxon>
        <taxon>Bacillati</taxon>
        <taxon>Bacillota</taxon>
        <taxon>Bacilli</taxon>
        <taxon>Bacillales</taxon>
        <taxon>Paenibacillaceae</taxon>
        <taxon>Paenibacillus</taxon>
    </lineage>
</organism>
<protein>
    <submittedName>
        <fullName evidence="10">Ger(X)C family spore germination C-terminal domain-containing protein</fullName>
    </submittedName>
</protein>
<evidence type="ECO:0000256" key="1">
    <source>
        <dbReference type="ARBA" id="ARBA00004635"/>
    </source>
</evidence>
<keyword evidence="6" id="KW-0564">Palmitate</keyword>
<accession>A0AA96RG93</accession>
<dbReference type="PROSITE" id="PS51257">
    <property type="entry name" value="PROKAR_LIPOPROTEIN"/>
    <property type="match status" value="1"/>
</dbReference>
<evidence type="ECO:0000256" key="5">
    <source>
        <dbReference type="ARBA" id="ARBA00023136"/>
    </source>
</evidence>
<dbReference type="AlphaFoldDB" id="A0AA96RG93"/>
<dbReference type="InterPro" id="IPR057336">
    <property type="entry name" value="GerAC_N"/>
</dbReference>
<evidence type="ECO:0000313" key="10">
    <source>
        <dbReference type="EMBL" id="WNQ12822.1"/>
    </source>
</evidence>
<gene>
    <name evidence="10" type="ORF">MJA45_07255</name>
</gene>